<sequence>GISGLTVSGNGHWYTIIDLYLARYWEGIVIPHRRQAITVYYRVMHGIFTISLDSLVIISIFLNDKDVCSWFGSCRGLHNLGKLASFWKVRSHVMLQPLQSPSLVTIFRQ</sequence>
<name>A0A0H5QQI3_9EUKA</name>
<protein>
    <submittedName>
        <fullName evidence="1">Uncharacterized protein</fullName>
    </submittedName>
</protein>
<accession>A0A0H5QQI3</accession>
<feature type="non-terminal residue" evidence="1">
    <location>
        <position position="109"/>
    </location>
</feature>
<feature type="non-terminal residue" evidence="1">
    <location>
        <position position="1"/>
    </location>
</feature>
<evidence type="ECO:0000313" key="1">
    <source>
        <dbReference type="EMBL" id="CRZ03862.1"/>
    </source>
</evidence>
<proteinExistence type="predicted"/>
<dbReference type="EMBL" id="HACM01003420">
    <property type="protein sequence ID" value="CRZ03862.1"/>
    <property type="molecule type" value="Transcribed_RNA"/>
</dbReference>
<organism evidence="1">
    <name type="scientific">Spongospora subterranea</name>
    <dbReference type="NCBI Taxonomy" id="70186"/>
    <lineage>
        <taxon>Eukaryota</taxon>
        <taxon>Sar</taxon>
        <taxon>Rhizaria</taxon>
        <taxon>Endomyxa</taxon>
        <taxon>Phytomyxea</taxon>
        <taxon>Plasmodiophorida</taxon>
        <taxon>Plasmodiophoridae</taxon>
        <taxon>Spongospora</taxon>
    </lineage>
</organism>
<dbReference type="AlphaFoldDB" id="A0A0H5QQI3"/>
<reference evidence="1" key="1">
    <citation type="submission" date="2015-04" db="EMBL/GenBank/DDBJ databases">
        <title>The genome sequence of the plant pathogenic Rhizarian Plasmodiophora brassicae reveals insights in its biotrophic life cycle and the origin of chitin synthesis.</title>
        <authorList>
            <person name="Schwelm A."/>
            <person name="Fogelqvist J."/>
            <person name="Knaust A."/>
            <person name="Julke S."/>
            <person name="Lilja T."/>
            <person name="Dhandapani V."/>
            <person name="Bonilla-Rosso G."/>
            <person name="Karlsson M."/>
            <person name="Shevchenko A."/>
            <person name="Choi S.R."/>
            <person name="Kim H.G."/>
            <person name="Park J.Y."/>
            <person name="Lim Y.P."/>
            <person name="Ludwig-Muller J."/>
            <person name="Dixelius C."/>
        </authorList>
    </citation>
    <scope>NUCLEOTIDE SEQUENCE</scope>
    <source>
        <tissue evidence="1">Potato root galls</tissue>
    </source>
</reference>